<dbReference type="SUPFAM" id="SSF49777">
    <property type="entry name" value="PEBP-like"/>
    <property type="match status" value="1"/>
</dbReference>
<dbReference type="InterPro" id="IPR005247">
    <property type="entry name" value="YbhB_YbcL/LppC-like"/>
</dbReference>
<dbReference type="AlphaFoldDB" id="A0A7H1MX80"/>
<dbReference type="Proteomes" id="UP000516369">
    <property type="component" value="Chromosome"/>
</dbReference>
<dbReference type="CDD" id="cd00865">
    <property type="entry name" value="PEBP_bact_arch"/>
    <property type="match status" value="1"/>
</dbReference>
<accession>A0A7H1MX80</accession>
<dbReference type="InterPro" id="IPR036610">
    <property type="entry name" value="PEBP-like_sf"/>
</dbReference>
<reference evidence="1 2" key="1">
    <citation type="submission" date="2020-05" db="EMBL/GenBank/DDBJ databases">
        <title>Complete closed genome sequence of Defluviicoccus vanus.</title>
        <authorList>
            <person name="Bessarab I."/>
            <person name="Arumugam K."/>
            <person name="Maszenan A.M."/>
            <person name="Seviour R.J."/>
            <person name="Williams R.B."/>
        </authorList>
    </citation>
    <scope>NUCLEOTIDE SEQUENCE [LARGE SCALE GENOMIC DNA]</scope>
    <source>
        <strain evidence="1 2">Ben 114</strain>
    </source>
</reference>
<proteinExistence type="predicted"/>
<organism evidence="1 2">
    <name type="scientific">Defluviicoccus vanus</name>
    <dbReference type="NCBI Taxonomy" id="111831"/>
    <lineage>
        <taxon>Bacteria</taxon>
        <taxon>Pseudomonadati</taxon>
        <taxon>Pseudomonadota</taxon>
        <taxon>Alphaproteobacteria</taxon>
        <taxon>Rhodospirillales</taxon>
        <taxon>Rhodospirillaceae</taxon>
        <taxon>Defluviicoccus</taxon>
    </lineage>
</organism>
<dbReference type="KEGG" id="dvn:HQ394_00125"/>
<sequence length="213" mass="22467">MTVTLDVTIDAWPQGGAIPEAYAFCKLAEPGPIELSSNRNPGIRWADAPAGTKSFAVICHDPDVPSKPDNVNKAGLVVPADLPRVDFYHWVLVDIPASVTAIAEAADSDGVTARGKAPGAMPLGVRGINNYTDWFAGDADMGGDYAGYDGPCPPWNDEIPHRYVFTVYALDVPSLGLSGRFGGGDALQAMQGHVLASGEWLGTFTLNRALRAA</sequence>
<protein>
    <submittedName>
        <fullName evidence="1">YbhB/YbcL family Raf kinase inhibitor-like protein</fullName>
    </submittedName>
</protein>
<evidence type="ECO:0000313" key="1">
    <source>
        <dbReference type="EMBL" id="QNT68066.1"/>
    </source>
</evidence>
<dbReference type="RefSeq" id="WP_190261509.1">
    <property type="nucleotide sequence ID" value="NZ_CP053923.1"/>
</dbReference>
<dbReference type="Gene3D" id="3.90.280.10">
    <property type="entry name" value="PEBP-like"/>
    <property type="match status" value="1"/>
</dbReference>
<name>A0A7H1MX80_9PROT</name>
<dbReference type="PANTHER" id="PTHR30289:SF1">
    <property type="entry name" value="PEBP (PHOSPHATIDYLETHANOLAMINE-BINDING PROTEIN) FAMILY PROTEIN"/>
    <property type="match status" value="1"/>
</dbReference>
<keyword evidence="2" id="KW-1185">Reference proteome</keyword>
<dbReference type="NCBIfam" id="TIGR00481">
    <property type="entry name" value="YbhB/YbcL family Raf kinase inhibitor-like protein"/>
    <property type="match status" value="1"/>
</dbReference>
<dbReference type="Pfam" id="PF01161">
    <property type="entry name" value="PBP"/>
    <property type="match status" value="1"/>
</dbReference>
<dbReference type="EMBL" id="CP053923">
    <property type="protein sequence ID" value="QNT68066.1"/>
    <property type="molecule type" value="Genomic_DNA"/>
</dbReference>
<gene>
    <name evidence="1" type="ORF">HQ394_00125</name>
</gene>
<dbReference type="PANTHER" id="PTHR30289">
    <property type="entry name" value="UNCHARACTERIZED PROTEIN YBCL-RELATED"/>
    <property type="match status" value="1"/>
</dbReference>
<evidence type="ECO:0000313" key="2">
    <source>
        <dbReference type="Proteomes" id="UP000516369"/>
    </source>
</evidence>
<dbReference type="InterPro" id="IPR008914">
    <property type="entry name" value="PEBP"/>
</dbReference>